<organism evidence="1 2">
    <name type="scientific">Ostreococcus lucimarinus (strain CCE9901)</name>
    <dbReference type="NCBI Taxonomy" id="436017"/>
    <lineage>
        <taxon>Eukaryota</taxon>
        <taxon>Viridiplantae</taxon>
        <taxon>Chlorophyta</taxon>
        <taxon>Mamiellophyceae</taxon>
        <taxon>Mamiellales</taxon>
        <taxon>Bathycoccaceae</taxon>
        <taxon>Ostreococcus</taxon>
    </lineage>
</organism>
<dbReference type="Proteomes" id="UP000001568">
    <property type="component" value="Chromosome 2"/>
</dbReference>
<dbReference type="InterPro" id="IPR046357">
    <property type="entry name" value="PPIase_dom_sf"/>
</dbReference>
<evidence type="ECO:0000313" key="1">
    <source>
        <dbReference type="EMBL" id="ABO94557.1"/>
    </source>
</evidence>
<dbReference type="Gene3D" id="1.25.40.10">
    <property type="entry name" value="Tetratricopeptide repeat domain"/>
    <property type="match status" value="1"/>
</dbReference>
<dbReference type="STRING" id="436017.A4RSE2"/>
<dbReference type="OrthoDB" id="1902587at2759"/>
<dbReference type="GO" id="GO:0003755">
    <property type="term" value="F:peptidyl-prolyl cis-trans isomerase activity"/>
    <property type="evidence" value="ECO:0007669"/>
    <property type="project" value="InterPro"/>
</dbReference>
<name>A4RSE2_OSTLU</name>
<dbReference type="PANTHER" id="PTHR46512:SF8">
    <property type="entry name" value="PEPTIDYLPROLYL ISOMERASE"/>
    <property type="match status" value="1"/>
</dbReference>
<dbReference type="SUPFAM" id="SSF48452">
    <property type="entry name" value="TPR-like"/>
    <property type="match status" value="1"/>
</dbReference>
<dbReference type="PANTHER" id="PTHR46512">
    <property type="entry name" value="PEPTIDYLPROLYL ISOMERASE"/>
    <property type="match status" value="1"/>
</dbReference>
<sequence>MSLSLDPARERDVFVEWVRKMHLRAPILPPAYVPYDDAKAVRSPRAIARDALLAFGAAVKIEKLRDGDEDADGTESETTSGTTTETLYRIKATTSRGLELFDSDVTGVPRRVVLNDEHCDVTRGVEVALMNMAAGARWRARCDWSATYGHDTAKARRLIPDPRLREGDAIIYELEVVNRMPVHVVRVRELEDGSSVALAGGGWARCTKKTTTSGGGWETPRPPFEVTIETSAMLVKGKTKTGDEHGEDEFMEKRVVSYVVGDGRVPLALDAAVRTMRLNEEALVWSNYSGFGKNVTKASKLRRLIPALPSDGSEPLHGVAYKVKLAAMRHVRDVFNDGTTKKTRTREGLGQFPSDCPMNDCMVRVHFILSTATAIGAHSSLAERYDTRSDASLKGAPFEFRLGCGALPEAVETSIRLMIPKEESRVVLDLTLGEEARQRGYGAKNCRPDAPGSKFGVVANLAMIQWDVVLESFDAAVNWYQADVSDMLEEALLIKEEANALFKTEVYELARAKYEKTLHKLESLRGLESSDFDRVEAMKCTLALNLVASLQKLHRHVDALKRVNKILDSDPVNAKALFRRSVSYLALHEFVAARDDLFACLDANPSLQSTVAKQLDLVKRTEAQELECERAVFRGKF</sequence>
<protein>
    <submittedName>
        <fullName evidence="1">Peptidyl-prolyl cis-trans isomerase, FKBP-type</fullName>
    </submittedName>
</protein>
<reference evidence="1 2" key="1">
    <citation type="journal article" date="2007" name="Proc. Natl. Acad. Sci. U.S.A.">
        <title>The tiny eukaryote Ostreococcus provides genomic insights into the paradox of plankton speciation.</title>
        <authorList>
            <person name="Palenik B."/>
            <person name="Grimwood J."/>
            <person name="Aerts A."/>
            <person name="Rouze P."/>
            <person name="Salamov A."/>
            <person name="Putnam N."/>
            <person name="Dupont C."/>
            <person name="Jorgensen R."/>
            <person name="Derelle E."/>
            <person name="Rombauts S."/>
            <person name="Zhou K."/>
            <person name="Otillar R."/>
            <person name="Merchant S.S."/>
            <person name="Podell S."/>
            <person name="Gaasterland T."/>
            <person name="Napoli C."/>
            <person name="Gendler K."/>
            <person name="Manuell A."/>
            <person name="Tai V."/>
            <person name="Vallon O."/>
            <person name="Piganeau G."/>
            <person name="Jancek S."/>
            <person name="Heijde M."/>
            <person name="Jabbari K."/>
            <person name="Bowler C."/>
            <person name="Lohr M."/>
            <person name="Robbens S."/>
            <person name="Werner G."/>
            <person name="Dubchak I."/>
            <person name="Pazour G.J."/>
            <person name="Ren Q."/>
            <person name="Paulsen I."/>
            <person name="Delwiche C."/>
            <person name="Schmutz J."/>
            <person name="Rokhsar D."/>
            <person name="Van de Peer Y."/>
            <person name="Moreau H."/>
            <person name="Grigoriev I.V."/>
        </authorList>
    </citation>
    <scope>NUCLEOTIDE SEQUENCE [LARGE SCALE GENOMIC DNA]</scope>
    <source>
        <strain evidence="1 2">CCE9901</strain>
    </source>
</reference>
<dbReference type="HOGENOM" id="CLU_427229_0_0_1"/>
<dbReference type="EMBL" id="CP000582">
    <property type="protein sequence ID" value="ABO94557.1"/>
    <property type="molecule type" value="Genomic_DNA"/>
</dbReference>
<keyword evidence="2" id="KW-1185">Reference proteome</keyword>
<gene>
    <name evidence="1" type="primary">FBP72</name>
    <name evidence="1" type="ORF">OSTLU_14365</name>
</gene>
<dbReference type="KEGG" id="olu:OSTLU_14365"/>
<dbReference type="AlphaFoldDB" id="A4RSE2"/>
<keyword evidence="1" id="KW-0413">Isomerase</keyword>
<dbReference type="OMA" id="WRARCDW"/>
<proteinExistence type="predicted"/>
<evidence type="ECO:0000313" key="2">
    <source>
        <dbReference type="Proteomes" id="UP000001568"/>
    </source>
</evidence>
<dbReference type="InterPro" id="IPR011990">
    <property type="entry name" value="TPR-like_helical_dom_sf"/>
</dbReference>
<dbReference type="GeneID" id="5000151"/>
<accession>A4RSE2</accession>
<dbReference type="Gene3D" id="3.10.50.40">
    <property type="match status" value="2"/>
</dbReference>
<dbReference type="RefSeq" id="XP_001416264.1">
    <property type="nucleotide sequence ID" value="XM_001416227.1"/>
</dbReference>
<dbReference type="SUPFAM" id="SSF54534">
    <property type="entry name" value="FKBP-like"/>
    <property type="match status" value="1"/>
</dbReference>
<dbReference type="eggNOG" id="KOG0543">
    <property type="taxonomic scope" value="Eukaryota"/>
</dbReference>
<dbReference type="InterPro" id="IPR050754">
    <property type="entry name" value="FKBP4/5/8-like"/>
</dbReference>
<dbReference type="Gramene" id="ABO94557">
    <property type="protein sequence ID" value="ABO94557"/>
    <property type="gene ID" value="OSTLU_14365"/>
</dbReference>